<sequence>MPANAVVFRRGFEGRQVDLHPGFSMLAWMRNIDSKEKMKQTHFKGFDWETEKRQQWLIRVAEERDQQENLQERVALFHGRLLRLKSWIWQATRKTLYFMAGLCQKRHL</sequence>
<dbReference type="RefSeq" id="WP_269309366.1">
    <property type="nucleotide sequence ID" value="NZ_CP098242.1"/>
</dbReference>
<dbReference type="EMBL" id="CP098242">
    <property type="protein sequence ID" value="WAW10353.1"/>
    <property type="molecule type" value="Genomic_DNA"/>
</dbReference>
<dbReference type="KEGG" id="ovb:NB640_01420"/>
<accession>A0A9E9M012</accession>
<dbReference type="Proteomes" id="UP001156215">
    <property type="component" value="Chromosome"/>
</dbReference>
<name>A0A9E9M012_9BURK</name>
<evidence type="ECO:0000313" key="1">
    <source>
        <dbReference type="EMBL" id="WAW10353.1"/>
    </source>
</evidence>
<dbReference type="AlphaFoldDB" id="A0A9E9M012"/>
<protein>
    <submittedName>
        <fullName evidence="1">Uncharacterized protein</fullName>
    </submittedName>
</protein>
<reference evidence="1" key="1">
    <citation type="journal article" date="2022" name="Front. Microbiol.">
        <title>New perspectives on an old grouping: The genomic and phenotypic variability of Oxalobacter formigenes and the implications for calcium oxalate stone prevention.</title>
        <authorList>
            <person name="Chmiel J.A."/>
            <person name="Carr C."/>
            <person name="Stuivenberg G.A."/>
            <person name="Venema R."/>
            <person name="Chanyi R.M."/>
            <person name="Al K.F."/>
            <person name="Giguere D."/>
            <person name="Say H."/>
            <person name="Akouris P.P."/>
            <person name="Dominguez Romero S.A."/>
            <person name="Kwong A."/>
            <person name="Tai V."/>
            <person name="Koval S.F."/>
            <person name="Razvi H."/>
            <person name="Bjazevic J."/>
            <person name="Burton J.P."/>
        </authorList>
    </citation>
    <scope>NUCLEOTIDE SEQUENCE</scope>
    <source>
        <strain evidence="1">WoOx3</strain>
    </source>
</reference>
<proteinExistence type="predicted"/>
<gene>
    <name evidence="1" type="ORF">NB640_01420</name>
</gene>
<keyword evidence="2" id="KW-1185">Reference proteome</keyword>
<organism evidence="1 2">
    <name type="scientific">Oxalobacter vibrioformis</name>
    <dbReference type="NCBI Taxonomy" id="933080"/>
    <lineage>
        <taxon>Bacteria</taxon>
        <taxon>Pseudomonadati</taxon>
        <taxon>Pseudomonadota</taxon>
        <taxon>Betaproteobacteria</taxon>
        <taxon>Burkholderiales</taxon>
        <taxon>Oxalobacteraceae</taxon>
        <taxon>Oxalobacter</taxon>
    </lineage>
</organism>
<evidence type="ECO:0000313" key="2">
    <source>
        <dbReference type="Proteomes" id="UP001156215"/>
    </source>
</evidence>